<feature type="region of interest" description="Phosphopantothenoylcysteine decarboxylase" evidence="3">
    <location>
        <begin position="1"/>
        <end position="187"/>
    </location>
</feature>
<dbReference type="HAMAP" id="MF_02225">
    <property type="entry name" value="CoaBC"/>
    <property type="match status" value="1"/>
</dbReference>
<dbReference type="SUPFAM" id="SSF102645">
    <property type="entry name" value="CoaB-like"/>
    <property type="match status" value="1"/>
</dbReference>
<feature type="active site" description="Proton donor" evidence="3">
    <location>
        <position position="155"/>
    </location>
</feature>
<proteinExistence type="inferred from homology"/>
<evidence type="ECO:0000256" key="2">
    <source>
        <dbReference type="ARBA" id="ARBA00023239"/>
    </source>
</evidence>
<accession>A0ABS9R5J3</accession>
<dbReference type="Pfam" id="PF04127">
    <property type="entry name" value="DFP"/>
    <property type="match status" value="1"/>
</dbReference>
<feature type="binding site" evidence="3">
    <location>
        <position position="335"/>
    </location>
    <ligand>
        <name>CTP</name>
        <dbReference type="ChEBI" id="CHEBI:37563"/>
    </ligand>
</feature>
<dbReference type="EMBL" id="JAKVPQ010000004">
    <property type="protein sequence ID" value="MCH4284921.1"/>
    <property type="molecule type" value="Genomic_DNA"/>
</dbReference>
<reference evidence="7 8" key="1">
    <citation type="submission" date="2022-02" db="EMBL/GenBank/DDBJ databases">
        <title>Genome of Erysipelotrichaceae sp. nov. NSJ-176 isolated from human feces.</title>
        <authorList>
            <person name="Abdugheni R."/>
        </authorList>
    </citation>
    <scope>NUCLEOTIDE SEQUENCE [LARGE SCALE GENOMIC DNA]</scope>
    <source>
        <strain evidence="7 8">NSJ-176</strain>
    </source>
</reference>
<evidence type="ECO:0000313" key="7">
    <source>
        <dbReference type="EMBL" id="MCH4284921.1"/>
    </source>
</evidence>
<comment type="similarity">
    <text evidence="3 4">In the N-terminal section; belongs to the HFCD (homo-oligomeric flavin containing Cys decarboxylase) superfamily.</text>
</comment>
<feature type="binding site" evidence="3">
    <location>
        <position position="339"/>
    </location>
    <ligand>
        <name>CTP</name>
        <dbReference type="ChEBI" id="CHEBI:37563"/>
    </ligand>
</feature>
<keyword evidence="2 3" id="KW-0456">Lyase</keyword>
<comment type="pathway">
    <text evidence="3 4">Cofactor biosynthesis; coenzyme A biosynthesis; CoA from (R)-pantothenate: step 3/5.</text>
</comment>
<feature type="domain" description="Flavoprotein" evidence="5">
    <location>
        <begin position="3"/>
        <end position="165"/>
    </location>
</feature>
<feature type="binding site" evidence="3">
    <location>
        <position position="321"/>
    </location>
    <ligand>
        <name>CTP</name>
        <dbReference type="ChEBI" id="CHEBI:37563"/>
    </ligand>
</feature>
<dbReference type="Proteomes" id="UP001202402">
    <property type="component" value="Unassembled WGS sequence"/>
</dbReference>
<dbReference type="PANTHER" id="PTHR14359:SF6">
    <property type="entry name" value="PHOSPHOPANTOTHENOYLCYSTEINE DECARBOXYLASE"/>
    <property type="match status" value="1"/>
</dbReference>
<sequence>MKKTVVLGVTGGIAAFKSAQLCSNLIKKGYDVEVIMTKNATEFISPLTFESLTKHNVMVSTFEKVADRSVKHISIAKRADIFVIVPASANVIAKVVHGIADDMLTTTFLAATCKKLIAPAMNTNMYENPVTKRNIKECIALGYEIVAPEVGYLACGDNGKGKLADIDFIEERIESLLQEENLLKGKKVLVTAGPTQEALDPVRFITNHSSGKMGYEIARAARNMGADVTLISGPVALDAPADVHMIPIISANDMFTAVKENYKDMDIIIKAAAVGDYRPQIIAENKIKKQGDTLEIKFVKNPDILAYLGEHKKEHQVICGFAMETQNLIENAKEKLMKKNCDMIIANNLKVEGAGFQTDTNVATIIKKDTIETLDKMSKYDLGKTILHHICDIMDEKKGASKC</sequence>
<feature type="domain" description="DNA/pantothenate metabolism flavoprotein C-terminal" evidence="6">
    <location>
        <begin position="183"/>
        <end position="392"/>
    </location>
</feature>
<evidence type="ECO:0000256" key="4">
    <source>
        <dbReference type="RuleBase" id="RU364078"/>
    </source>
</evidence>
<protein>
    <recommendedName>
        <fullName evidence="3">Coenzyme A biosynthesis bifunctional protein CoaBC</fullName>
    </recommendedName>
    <alternativeName>
        <fullName evidence="3">DNA/pantothenate metabolism flavoprotein</fullName>
    </alternativeName>
    <alternativeName>
        <fullName evidence="3">Phosphopantothenoylcysteine synthetase/decarboxylase</fullName>
        <shortName evidence="3">PPCS-PPCDC</shortName>
    </alternativeName>
    <domain>
        <recommendedName>
            <fullName evidence="3">Phosphopantothenoylcysteine decarboxylase</fullName>
            <shortName evidence="3">PPC decarboxylase</shortName>
            <shortName evidence="3">PPC-DC</shortName>
            <ecNumber evidence="3">4.1.1.36</ecNumber>
        </recommendedName>
        <alternativeName>
            <fullName evidence="3">CoaC</fullName>
        </alternativeName>
    </domain>
    <domain>
        <recommendedName>
            <fullName evidence="3">Phosphopantothenate--cysteine ligase</fullName>
            <ecNumber evidence="3">6.3.2.5</ecNumber>
        </recommendedName>
        <alternativeName>
            <fullName evidence="3">CoaB</fullName>
        </alternativeName>
        <alternativeName>
            <fullName evidence="3">Phosphopantothenoylcysteine synthetase</fullName>
            <shortName evidence="3">PPC synthetase</shortName>
            <shortName evidence="3">PPC-S</shortName>
        </alternativeName>
    </domain>
</protein>
<evidence type="ECO:0000256" key="3">
    <source>
        <dbReference type="HAMAP-Rule" id="MF_02225"/>
    </source>
</evidence>
<dbReference type="SUPFAM" id="SSF52507">
    <property type="entry name" value="Homo-oligomeric flavin-containing Cys decarboxylases, HFCD"/>
    <property type="match status" value="1"/>
</dbReference>
<comment type="catalytic activity">
    <reaction evidence="3 4">
        <text>(R)-4'-phosphopantothenate + L-cysteine + CTP = N-[(R)-4-phosphopantothenoyl]-L-cysteine + CMP + diphosphate + H(+)</text>
        <dbReference type="Rhea" id="RHEA:19397"/>
        <dbReference type="ChEBI" id="CHEBI:10986"/>
        <dbReference type="ChEBI" id="CHEBI:15378"/>
        <dbReference type="ChEBI" id="CHEBI:33019"/>
        <dbReference type="ChEBI" id="CHEBI:35235"/>
        <dbReference type="ChEBI" id="CHEBI:37563"/>
        <dbReference type="ChEBI" id="CHEBI:59458"/>
        <dbReference type="ChEBI" id="CHEBI:60377"/>
        <dbReference type="EC" id="6.3.2.5"/>
    </reaction>
</comment>
<gene>
    <name evidence="3 7" type="primary">coaBC</name>
    <name evidence="7" type="ORF">LQE99_07220</name>
</gene>
<dbReference type="GO" id="GO:0004633">
    <property type="term" value="F:phosphopantothenoylcysteine decarboxylase activity"/>
    <property type="evidence" value="ECO:0007669"/>
    <property type="project" value="UniProtKB-EC"/>
</dbReference>
<keyword evidence="3 4" id="KW-0285">Flavoprotein</keyword>
<dbReference type="Pfam" id="PF02441">
    <property type="entry name" value="Flavoprotein"/>
    <property type="match status" value="1"/>
</dbReference>
<keyword evidence="3 4" id="KW-0436">Ligase</keyword>
<dbReference type="GO" id="GO:0004632">
    <property type="term" value="F:phosphopantothenate--cysteine ligase activity"/>
    <property type="evidence" value="ECO:0007669"/>
    <property type="project" value="UniProtKB-EC"/>
</dbReference>
<dbReference type="EC" id="4.1.1.36" evidence="3"/>
<comment type="pathway">
    <text evidence="3 4">Cofactor biosynthesis; coenzyme A biosynthesis; CoA from (R)-pantothenate: step 2/5.</text>
</comment>
<name>A0ABS9R5J3_9FIRM</name>
<comment type="caution">
    <text evidence="3">Lacks conserved residue(s) required for the propagation of feature annotation.</text>
</comment>
<feature type="binding site" evidence="3">
    <location>
        <begin position="302"/>
        <end position="305"/>
    </location>
    <ligand>
        <name>CTP</name>
        <dbReference type="ChEBI" id="CHEBI:37563"/>
    </ligand>
</feature>
<feature type="binding site" evidence="3">
    <location>
        <position position="276"/>
    </location>
    <ligand>
        <name>CTP</name>
        <dbReference type="ChEBI" id="CHEBI:37563"/>
    </ligand>
</feature>
<feature type="region of interest" description="Phosphopantothenate--cysteine ligase" evidence="3">
    <location>
        <begin position="188"/>
        <end position="403"/>
    </location>
</feature>
<keyword evidence="3" id="KW-0511">Multifunctional enzyme</keyword>
<dbReference type="InterPro" id="IPR003382">
    <property type="entry name" value="Flavoprotein"/>
</dbReference>
<dbReference type="InterPro" id="IPR036551">
    <property type="entry name" value="Flavin_trans-like"/>
</dbReference>
<dbReference type="NCBIfam" id="TIGR00521">
    <property type="entry name" value="coaBC_dfp"/>
    <property type="match status" value="1"/>
</dbReference>
<dbReference type="PANTHER" id="PTHR14359">
    <property type="entry name" value="HOMO-OLIGOMERIC FLAVIN CONTAINING CYS DECARBOXYLASE FAMILY"/>
    <property type="match status" value="1"/>
</dbReference>
<keyword evidence="3" id="KW-0460">Magnesium</keyword>
<dbReference type="EC" id="6.3.2.5" evidence="3"/>
<comment type="similarity">
    <text evidence="3 4">In the C-terminal section; belongs to the PPC synthetase family.</text>
</comment>
<feature type="binding site" evidence="3">
    <location>
        <position position="286"/>
    </location>
    <ligand>
        <name>CTP</name>
        <dbReference type="ChEBI" id="CHEBI:37563"/>
    </ligand>
</feature>
<evidence type="ECO:0000256" key="1">
    <source>
        <dbReference type="ARBA" id="ARBA00022793"/>
    </source>
</evidence>
<dbReference type="InterPro" id="IPR035929">
    <property type="entry name" value="CoaB-like_sf"/>
</dbReference>
<dbReference type="Gene3D" id="3.40.50.10300">
    <property type="entry name" value="CoaB-like"/>
    <property type="match status" value="1"/>
</dbReference>
<evidence type="ECO:0000259" key="6">
    <source>
        <dbReference type="Pfam" id="PF04127"/>
    </source>
</evidence>
<keyword evidence="3" id="KW-0479">Metal-binding</keyword>
<comment type="function">
    <text evidence="3">Catalyzes two sequential steps in the biosynthesis of coenzyme A. In the first step cysteine is conjugated to 4'-phosphopantothenate to form 4-phosphopantothenoylcysteine. In the second step the latter compound is decarboxylated to form 4'-phosphopantotheine.</text>
</comment>
<dbReference type="InterPro" id="IPR005252">
    <property type="entry name" value="CoaBC"/>
</dbReference>
<keyword evidence="8" id="KW-1185">Reference proteome</keyword>
<dbReference type="Gene3D" id="3.40.50.1950">
    <property type="entry name" value="Flavin prenyltransferase-like"/>
    <property type="match status" value="1"/>
</dbReference>
<dbReference type="RefSeq" id="WP_117452800.1">
    <property type="nucleotide sequence ID" value="NZ_JAKVPQ010000004.1"/>
</dbReference>
<comment type="caution">
    <text evidence="7">The sequence shown here is derived from an EMBL/GenBank/DDBJ whole genome shotgun (WGS) entry which is preliminary data.</text>
</comment>
<comment type="catalytic activity">
    <reaction evidence="3 4">
        <text>N-[(R)-4-phosphopantothenoyl]-L-cysteine + H(+) = (R)-4'-phosphopantetheine + CO2</text>
        <dbReference type="Rhea" id="RHEA:16793"/>
        <dbReference type="ChEBI" id="CHEBI:15378"/>
        <dbReference type="ChEBI" id="CHEBI:16526"/>
        <dbReference type="ChEBI" id="CHEBI:59458"/>
        <dbReference type="ChEBI" id="CHEBI:61723"/>
        <dbReference type="EC" id="4.1.1.36"/>
    </reaction>
</comment>
<dbReference type="InterPro" id="IPR007085">
    <property type="entry name" value="DNA/pantothenate-metab_flavo_C"/>
</dbReference>
<organism evidence="7 8">
    <name type="scientific">Amedibacillus hominis</name>
    <dbReference type="NCBI Taxonomy" id="2897776"/>
    <lineage>
        <taxon>Bacteria</taxon>
        <taxon>Bacillati</taxon>
        <taxon>Bacillota</taxon>
        <taxon>Erysipelotrichia</taxon>
        <taxon>Erysipelotrichales</taxon>
        <taxon>Erysipelotrichaceae</taxon>
        <taxon>Amedibacillus</taxon>
    </lineage>
</organism>
<evidence type="ECO:0000313" key="8">
    <source>
        <dbReference type="Proteomes" id="UP001202402"/>
    </source>
</evidence>
<keyword evidence="1 3" id="KW-0210">Decarboxylase</keyword>
<comment type="cofactor">
    <cofactor evidence="3">
        <name>Mg(2+)</name>
        <dbReference type="ChEBI" id="CHEBI:18420"/>
    </cofactor>
</comment>
<keyword evidence="3 4" id="KW-0288">FMN</keyword>
<comment type="function">
    <text evidence="4">Catalyzes two steps in the biosynthesis of coenzyme A. In the first step cysteine is conjugated to 4'-phosphopantothenate to form 4-phosphopantothenoylcysteine, in the latter compound is decarboxylated to form 4'-phosphopantotheine.</text>
</comment>
<evidence type="ECO:0000259" key="5">
    <source>
        <dbReference type="Pfam" id="PF02441"/>
    </source>
</evidence>
<comment type="cofactor">
    <cofactor evidence="3">
        <name>FMN</name>
        <dbReference type="ChEBI" id="CHEBI:58210"/>
    </cofactor>
    <text evidence="3">Binds 1 FMN per subunit.</text>
</comment>